<feature type="region of interest" description="Disordered" evidence="1">
    <location>
        <begin position="360"/>
        <end position="389"/>
    </location>
</feature>
<sequence>MAINAQELTLSKVFTPDFRLTIPSFQRAYVWKVQNILQLVEDLEQACKTPGIPYFLGSLILVREEDRRFSVIDGQQRLISLSIIIAALRDHEQDADWMEKLDGLLMEHGDKLRGIEHEPRLTLRERDAAFFREYVQEGNLEPLFDLNEDDLPTGAQRNIFRNTRAVYDALDNLDADERHHLASYLVNGVTLVIVTTDDLDGAHRIFDVMNMRGLPLTAADVFKSHVAAALSPTQLDAYAARWDDIMDPLGDDSPVIERFFTALTVILTRDRARGNLIDDFTTRVLRPYLDDGKAAAFIDDVLAPYSMAWRVIERPSAATALPGNVTDRLEALNDYGSDEWKPVAMWALVHSFRGLGDPDASPFAPADTAQADTPQRARHGSHAGAGGTADLGAHDLQRLDDVLAALERVTGVATLTRMSAYDRQALPVNAVRGLDKGLALRQISSLNVGSRERNAALIRLHGNFQGEDDLARLLLVRANEQLTGRRLARPRRLCVLPIMPLDIAHAASFSGWSQDDHDRWLPRLGNMVLAQGDRKQLDSLSEYADRRERITLKKDSQRFPLTRQLNDFGACTPEMLAHRQETTIRLIAEYWGIRYDERHTDLTEKTPEELDPASATARPQRGSKRVTISQVIAAGLLIPGEKLVWERPRKGERWFATVTENGRFRLDDGSEYPTPTAAARAAAGGRRSGGLEVWKRVSDGRSLSDIWQTYRRGAA</sequence>
<dbReference type="InterPro" id="IPR004919">
    <property type="entry name" value="GmrSD_N"/>
</dbReference>
<dbReference type="PANTHER" id="PTHR35149:SF2">
    <property type="entry name" value="DUF262 DOMAIN-CONTAINING PROTEIN"/>
    <property type="match status" value="1"/>
</dbReference>
<dbReference type="InterPro" id="IPR040843">
    <property type="entry name" value="RAMA"/>
</dbReference>
<dbReference type="Pfam" id="PF18755">
    <property type="entry name" value="RAMA"/>
    <property type="match status" value="1"/>
</dbReference>
<dbReference type="PANTHER" id="PTHR35149">
    <property type="entry name" value="SLL5132 PROTEIN"/>
    <property type="match status" value="1"/>
</dbReference>
<evidence type="ECO:0000313" key="4">
    <source>
        <dbReference type="EMBL" id="NMN00397.1"/>
    </source>
</evidence>
<dbReference type="EMBL" id="JAAIIH010000005">
    <property type="protein sequence ID" value="NMN00397.1"/>
    <property type="molecule type" value="Genomic_DNA"/>
</dbReference>
<reference evidence="4 5" key="1">
    <citation type="submission" date="2020-02" db="EMBL/GenBank/DDBJ databases">
        <title>Characterization of phylogenetic diversity of novel bifidobacterial species isolated in Czech ZOOs.</title>
        <authorList>
            <person name="Lugli G.A."/>
            <person name="Vera N.B."/>
            <person name="Ventura M."/>
        </authorList>
    </citation>
    <scope>NUCLEOTIDE SEQUENCE [LARGE SCALE GENOMIC DNA]</scope>
    <source>
        <strain evidence="4 5">DSM 109958</strain>
    </source>
</reference>
<organism evidence="4 5">
    <name type="scientific">Bifidobacterium moraviense</name>
    <dbReference type="NCBI Taxonomy" id="2675323"/>
    <lineage>
        <taxon>Bacteria</taxon>
        <taxon>Bacillati</taxon>
        <taxon>Actinomycetota</taxon>
        <taxon>Actinomycetes</taxon>
        <taxon>Bifidobacteriales</taxon>
        <taxon>Bifidobacteriaceae</taxon>
        <taxon>Bifidobacterium</taxon>
    </lineage>
</organism>
<gene>
    <name evidence="4" type="ORF">G1C96_0976</name>
</gene>
<evidence type="ECO:0000259" key="2">
    <source>
        <dbReference type="Pfam" id="PF03235"/>
    </source>
</evidence>
<feature type="domain" description="RAMA" evidence="3">
    <location>
        <begin position="613"/>
        <end position="712"/>
    </location>
</feature>
<keyword evidence="5" id="KW-1185">Reference proteome</keyword>
<feature type="region of interest" description="Disordered" evidence="1">
    <location>
        <begin position="603"/>
        <end position="622"/>
    </location>
</feature>
<evidence type="ECO:0000313" key="5">
    <source>
        <dbReference type="Proteomes" id="UP000588277"/>
    </source>
</evidence>
<dbReference type="Pfam" id="PF03235">
    <property type="entry name" value="GmrSD_N"/>
    <property type="match status" value="1"/>
</dbReference>
<dbReference type="Proteomes" id="UP000588277">
    <property type="component" value="Unassembled WGS sequence"/>
</dbReference>
<evidence type="ECO:0000259" key="3">
    <source>
        <dbReference type="Pfam" id="PF18755"/>
    </source>
</evidence>
<dbReference type="RefSeq" id="WP_169275549.1">
    <property type="nucleotide sequence ID" value="NZ_JAAIIH010000005.1"/>
</dbReference>
<evidence type="ECO:0008006" key="6">
    <source>
        <dbReference type="Google" id="ProtNLM"/>
    </source>
</evidence>
<dbReference type="AlphaFoldDB" id="A0A7Y0HYG9"/>
<protein>
    <recommendedName>
        <fullName evidence="6">DUF262 domain-containing protein</fullName>
    </recommendedName>
</protein>
<feature type="domain" description="GmrSD restriction endonucleases N-terminal" evidence="2">
    <location>
        <begin position="17"/>
        <end position="226"/>
    </location>
</feature>
<comment type="caution">
    <text evidence="4">The sequence shown here is derived from an EMBL/GenBank/DDBJ whole genome shotgun (WGS) entry which is preliminary data.</text>
</comment>
<accession>A0A7Y0HYG9</accession>
<evidence type="ECO:0000256" key="1">
    <source>
        <dbReference type="SAM" id="MobiDB-lite"/>
    </source>
</evidence>
<proteinExistence type="predicted"/>
<name>A0A7Y0HYG9_9BIFI</name>